<proteinExistence type="predicted"/>
<dbReference type="EMBL" id="KN452727">
    <property type="protein sequence ID" value="KHG29872.1"/>
    <property type="molecule type" value="Genomic_DNA"/>
</dbReference>
<reference evidence="2" key="1">
    <citation type="submission" date="2014-09" db="EMBL/GenBank/DDBJ databases">
        <authorList>
            <person name="Mudge J."/>
            <person name="Ramaraj T."/>
            <person name="Lindquist I.E."/>
            <person name="Bharti A.K."/>
            <person name="Sundararajan A."/>
            <person name="Cameron C.T."/>
            <person name="Woodward J.E."/>
            <person name="May G.D."/>
            <person name="Brubaker C."/>
            <person name="Broadhvest J."/>
            <person name="Wilkins T.A."/>
        </authorList>
    </citation>
    <scope>NUCLEOTIDE SEQUENCE</scope>
    <source>
        <strain evidence="2">cv. AKA8401</strain>
    </source>
</reference>
<sequence length="30" mass="3689">MNNYIWNLAMKGEYEYDLVICELHGYVMYL</sequence>
<name>A0A0B0PYE2_GOSAR</name>
<evidence type="ECO:0000313" key="1">
    <source>
        <dbReference type="EMBL" id="KHG29872.1"/>
    </source>
</evidence>
<dbReference type="AlphaFoldDB" id="A0A0B0PYE2"/>
<organism evidence="1 2">
    <name type="scientific">Gossypium arboreum</name>
    <name type="common">Tree cotton</name>
    <name type="synonym">Gossypium nanking</name>
    <dbReference type="NCBI Taxonomy" id="29729"/>
    <lineage>
        <taxon>Eukaryota</taxon>
        <taxon>Viridiplantae</taxon>
        <taxon>Streptophyta</taxon>
        <taxon>Embryophyta</taxon>
        <taxon>Tracheophyta</taxon>
        <taxon>Spermatophyta</taxon>
        <taxon>Magnoliopsida</taxon>
        <taxon>eudicotyledons</taxon>
        <taxon>Gunneridae</taxon>
        <taxon>Pentapetalae</taxon>
        <taxon>rosids</taxon>
        <taxon>malvids</taxon>
        <taxon>Malvales</taxon>
        <taxon>Malvaceae</taxon>
        <taxon>Malvoideae</taxon>
        <taxon>Gossypium</taxon>
    </lineage>
</organism>
<evidence type="ECO:0000313" key="2">
    <source>
        <dbReference type="Proteomes" id="UP000032142"/>
    </source>
</evidence>
<dbReference type="Proteomes" id="UP000032142">
    <property type="component" value="Unassembled WGS sequence"/>
</dbReference>
<keyword evidence="2" id="KW-1185">Reference proteome</keyword>
<protein>
    <submittedName>
        <fullName evidence="1">Uncharacterized protein</fullName>
    </submittedName>
</protein>
<accession>A0A0B0PYE2</accession>
<gene>
    <name evidence="1" type="ORF">F383_14409</name>
</gene>